<name>A0AAV7G686_DENCH</name>
<evidence type="ECO:0000313" key="3">
    <source>
        <dbReference type="Proteomes" id="UP000775213"/>
    </source>
</evidence>
<organism evidence="2 3">
    <name type="scientific">Dendrobium chrysotoxum</name>
    <name type="common">Orchid</name>
    <dbReference type="NCBI Taxonomy" id="161865"/>
    <lineage>
        <taxon>Eukaryota</taxon>
        <taxon>Viridiplantae</taxon>
        <taxon>Streptophyta</taxon>
        <taxon>Embryophyta</taxon>
        <taxon>Tracheophyta</taxon>
        <taxon>Spermatophyta</taxon>
        <taxon>Magnoliopsida</taxon>
        <taxon>Liliopsida</taxon>
        <taxon>Asparagales</taxon>
        <taxon>Orchidaceae</taxon>
        <taxon>Epidendroideae</taxon>
        <taxon>Malaxideae</taxon>
        <taxon>Dendrobiinae</taxon>
        <taxon>Dendrobium</taxon>
    </lineage>
</organism>
<accession>A0AAV7G686</accession>
<gene>
    <name evidence="2" type="ORF">IEQ34_012679</name>
</gene>
<evidence type="ECO:0000313" key="2">
    <source>
        <dbReference type="EMBL" id="KAH0457364.1"/>
    </source>
</evidence>
<reference evidence="2 3" key="1">
    <citation type="journal article" date="2021" name="Hortic Res">
        <title>Chromosome-scale assembly of the Dendrobium chrysotoxum genome enhances the understanding of orchid evolution.</title>
        <authorList>
            <person name="Zhang Y."/>
            <person name="Zhang G.Q."/>
            <person name="Zhang D."/>
            <person name="Liu X.D."/>
            <person name="Xu X.Y."/>
            <person name="Sun W.H."/>
            <person name="Yu X."/>
            <person name="Zhu X."/>
            <person name="Wang Z.W."/>
            <person name="Zhao X."/>
            <person name="Zhong W.Y."/>
            <person name="Chen H."/>
            <person name="Yin W.L."/>
            <person name="Huang T."/>
            <person name="Niu S.C."/>
            <person name="Liu Z.J."/>
        </authorList>
    </citation>
    <scope>NUCLEOTIDE SEQUENCE [LARGE SCALE GENOMIC DNA]</scope>
    <source>
        <strain evidence="2">Lindl</strain>
    </source>
</reference>
<keyword evidence="1" id="KW-0732">Signal</keyword>
<feature type="signal peptide" evidence="1">
    <location>
        <begin position="1"/>
        <end position="20"/>
    </location>
</feature>
<dbReference type="AlphaFoldDB" id="A0AAV7G686"/>
<proteinExistence type="predicted"/>
<dbReference type="Proteomes" id="UP000775213">
    <property type="component" value="Unassembled WGS sequence"/>
</dbReference>
<evidence type="ECO:0000256" key="1">
    <source>
        <dbReference type="SAM" id="SignalP"/>
    </source>
</evidence>
<feature type="chain" id="PRO_5043653069" evidence="1">
    <location>
        <begin position="21"/>
        <end position="125"/>
    </location>
</feature>
<keyword evidence="3" id="KW-1185">Reference proteome</keyword>
<sequence length="125" mass="14334">MLINIARWLAEFLKLRVVLGVLKYVNCKLSINFKPLRSFPPLIDGNQWSHVGIIPASSMRAFVIENAHIAEVRSLQIFVDYAEVVERYAGLRKKNKPLVGEIEERVCKEAFFCITHAHSSPFCYL</sequence>
<dbReference type="EMBL" id="JAGFBR010000012">
    <property type="protein sequence ID" value="KAH0457364.1"/>
    <property type="molecule type" value="Genomic_DNA"/>
</dbReference>
<comment type="caution">
    <text evidence="2">The sequence shown here is derived from an EMBL/GenBank/DDBJ whole genome shotgun (WGS) entry which is preliminary data.</text>
</comment>
<protein>
    <submittedName>
        <fullName evidence="2">Uncharacterized protein</fullName>
    </submittedName>
</protein>